<feature type="transmembrane region" description="Helical" evidence="7">
    <location>
        <begin position="149"/>
        <end position="167"/>
    </location>
</feature>
<keyword evidence="9" id="KW-1185">Reference proteome</keyword>
<comment type="similarity">
    <text evidence="1 7">Belongs to the Lgt family.</text>
</comment>
<evidence type="ECO:0000256" key="5">
    <source>
        <dbReference type="ARBA" id="ARBA00022989"/>
    </source>
</evidence>
<keyword evidence="6 7" id="KW-0472">Membrane</keyword>
<dbReference type="InterPro" id="IPR001640">
    <property type="entry name" value="Lgt"/>
</dbReference>
<feature type="binding site" evidence="7">
    <location>
        <position position="232"/>
    </location>
    <ligand>
        <name>a 1,2-diacyl-sn-glycero-3-phospho-(1'-sn-glycerol)</name>
        <dbReference type="ChEBI" id="CHEBI:64716"/>
    </ligand>
</feature>
<comment type="subcellular location">
    <subcellularLocation>
        <location evidence="7">Cell membrane</location>
        <topology evidence="7">Multi-pass membrane protein</topology>
    </subcellularLocation>
</comment>
<evidence type="ECO:0000256" key="3">
    <source>
        <dbReference type="ARBA" id="ARBA00022679"/>
    </source>
</evidence>
<feature type="transmembrane region" description="Helical" evidence="7">
    <location>
        <begin position="359"/>
        <end position="377"/>
    </location>
</feature>
<feature type="transmembrane region" description="Helical" evidence="7">
    <location>
        <begin position="187"/>
        <end position="206"/>
    </location>
</feature>
<dbReference type="Pfam" id="PF01790">
    <property type="entry name" value="LGT"/>
    <property type="match status" value="1"/>
</dbReference>
<dbReference type="RefSeq" id="WP_231004127.1">
    <property type="nucleotide sequence ID" value="NZ_JAJNEC010000005.1"/>
</dbReference>
<reference evidence="8 9" key="1">
    <citation type="submission" date="2021-11" db="EMBL/GenBank/DDBJ databases">
        <title>Genomic of Niabella pedocola.</title>
        <authorList>
            <person name="Wu T."/>
        </authorList>
    </citation>
    <scope>NUCLEOTIDE SEQUENCE [LARGE SCALE GENOMIC DNA]</scope>
    <source>
        <strain evidence="8 9">JCM 31011</strain>
    </source>
</reference>
<proteinExistence type="inferred from homology"/>
<feature type="transmembrane region" description="Helical" evidence="7">
    <location>
        <begin position="335"/>
        <end position="352"/>
    </location>
</feature>
<feature type="transmembrane region" description="Helical" evidence="7">
    <location>
        <begin position="20"/>
        <end position="42"/>
    </location>
</feature>
<comment type="function">
    <text evidence="7">Catalyzes the transfer of the diacylglyceryl group from phosphatidylglycerol to the sulfhydryl group of the N-terminal cysteine of a prolipoprotein, the first step in the formation of mature lipoproteins.</text>
</comment>
<evidence type="ECO:0000256" key="1">
    <source>
        <dbReference type="ARBA" id="ARBA00007150"/>
    </source>
</evidence>
<sequence length="428" mass="48144">MYPNLYYVFKDFFGIEWNFLHFVNSFGFFVALAFIICSVVLAKELRRKGKEGLLGPVEEKVMVGKPASTTELATNFGLGFLLGYKILGLFMTKGSMVNPQEYIFSSQGNLLAGIGLGAVFAFIKWREKNRQKLATPETRTIRVWPHDRVGEITMIAIIFGLLGAKLFDTFENWDSFLKDPSSIFSMSGLTFYGGLICAGIALWWYTRKHQIPFLHFIDVMAPVMMLAYGLGRIGCQVSGDGDWGIYNAAFKTTANGGILPANLSEFQATVAQQADFFAHNSTHHAFFPKPGFLSFLPDWFFAYDFPHNVNEAGVPLAGCTGKYCNHLPVPVFPTSLYEIIMGLMLFGLIWAVRKRFKVPGVLFGIYLILNGLERFFIEKIRVNVKMNFLGMQITQAELISFLMIIGGIVMIVLLKRRYQEGKTVEKTS</sequence>
<dbReference type="EMBL" id="JAJNEC010000005">
    <property type="protein sequence ID" value="MCD2422851.1"/>
    <property type="molecule type" value="Genomic_DNA"/>
</dbReference>
<keyword evidence="3 7" id="KW-0808">Transferase</keyword>
<organism evidence="8 9">
    <name type="scientific">Niabella pedocola</name>
    <dbReference type="NCBI Taxonomy" id="1752077"/>
    <lineage>
        <taxon>Bacteria</taxon>
        <taxon>Pseudomonadati</taxon>
        <taxon>Bacteroidota</taxon>
        <taxon>Chitinophagia</taxon>
        <taxon>Chitinophagales</taxon>
        <taxon>Chitinophagaceae</taxon>
        <taxon>Niabella</taxon>
    </lineage>
</organism>
<evidence type="ECO:0000256" key="2">
    <source>
        <dbReference type="ARBA" id="ARBA00022475"/>
    </source>
</evidence>
<feature type="transmembrane region" description="Helical" evidence="7">
    <location>
        <begin position="397"/>
        <end position="414"/>
    </location>
</feature>
<comment type="caution">
    <text evidence="8">The sequence shown here is derived from an EMBL/GenBank/DDBJ whole genome shotgun (WGS) entry which is preliminary data.</text>
</comment>
<dbReference type="PANTHER" id="PTHR30589">
    <property type="entry name" value="PROLIPOPROTEIN DIACYLGLYCERYL TRANSFERASE"/>
    <property type="match status" value="1"/>
</dbReference>
<feature type="transmembrane region" description="Helical" evidence="7">
    <location>
        <begin position="72"/>
        <end position="90"/>
    </location>
</feature>
<evidence type="ECO:0000256" key="7">
    <source>
        <dbReference type="HAMAP-Rule" id="MF_01147"/>
    </source>
</evidence>
<dbReference type="EC" id="2.5.1.145" evidence="7"/>
<evidence type="ECO:0000256" key="4">
    <source>
        <dbReference type="ARBA" id="ARBA00022692"/>
    </source>
</evidence>
<evidence type="ECO:0000313" key="9">
    <source>
        <dbReference type="Proteomes" id="UP001199816"/>
    </source>
</evidence>
<comment type="pathway">
    <text evidence="7">Protein modification; lipoprotein biosynthesis (diacylglyceryl transfer).</text>
</comment>
<dbReference type="HAMAP" id="MF_01147">
    <property type="entry name" value="Lgt"/>
    <property type="match status" value="1"/>
</dbReference>
<keyword evidence="4 7" id="KW-0812">Transmembrane</keyword>
<feature type="transmembrane region" description="Helical" evidence="7">
    <location>
        <begin position="102"/>
        <end position="123"/>
    </location>
</feature>
<dbReference type="PANTHER" id="PTHR30589:SF0">
    <property type="entry name" value="PHOSPHATIDYLGLYCEROL--PROLIPOPROTEIN DIACYLGLYCERYL TRANSFERASE"/>
    <property type="match status" value="1"/>
</dbReference>
<dbReference type="GO" id="GO:0016740">
    <property type="term" value="F:transferase activity"/>
    <property type="evidence" value="ECO:0007669"/>
    <property type="project" value="UniProtKB-KW"/>
</dbReference>
<dbReference type="Proteomes" id="UP001199816">
    <property type="component" value="Unassembled WGS sequence"/>
</dbReference>
<protein>
    <recommendedName>
        <fullName evidence="7">Phosphatidylglycerol--prolipoprotein diacylglyceryl transferase</fullName>
        <ecNumber evidence="7">2.5.1.145</ecNumber>
    </recommendedName>
</protein>
<feature type="transmembrane region" description="Helical" evidence="7">
    <location>
        <begin position="213"/>
        <end position="231"/>
    </location>
</feature>
<name>A0ABS8PPA4_9BACT</name>
<accession>A0ABS8PPA4</accession>
<comment type="catalytic activity">
    <reaction evidence="7">
        <text>L-cysteinyl-[prolipoprotein] + a 1,2-diacyl-sn-glycero-3-phospho-(1'-sn-glycerol) = an S-1,2-diacyl-sn-glyceryl-L-cysteinyl-[prolipoprotein] + sn-glycerol 1-phosphate + H(+)</text>
        <dbReference type="Rhea" id="RHEA:56712"/>
        <dbReference type="Rhea" id="RHEA-COMP:14679"/>
        <dbReference type="Rhea" id="RHEA-COMP:14680"/>
        <dbReference type="ChEBI" id="CHEBI:15378"/>
        <dbReference type="ChEBI" id="CHEBI:29950"/>
        <dbReference type="ChEBI" id="CHEBI:57685"/>
        <dbReference type="ChEBI" id="CHEBI:64716"/>
        <dbReference type="ChEBI" id="CHEBI:140658"/>
        <dbReference type="EC" id="2.5.1.145"/>
    </reaction>
</comment>
<evidence type="ECO:0000256" key="6">
    <source>
        <dbReference type="ARBA" id="ARBA00023136"/>
    </source>
</evidence>
<evidence type="ECO:0000313" key="8">
    <source>
        <dbReference type="EMBL" id="MCD2422851.1"/>
    </source>
</evidence>
<keyword evidence="2 7" id="KW-1003">Cell membrane</keyword>
<keyword evidence="5 7" id="KW-1133">Transmembrane helix</keyword>
<gene>
    <name evidence="7" type="primary">lgt</name>
    <name evidence="8" type="ORF">LQ567_08775</name>
</gene>